<feature type="region of interest" description="Disordered" evidence="5">
    <location>
        <begin position="354"/>
        <end position="398"/>
    </location>
</feature>
<proteinExistence type="inferred from homology"/>
<dbReference type="Pfam" id="PF04376">
    <property type="entry name" value="ATE_N"/>
    <property type="match status" value="1"/>
</dbReference>
<dbReference type="InterPro" id="IPR007471">
    <property type="entry name" value="N-end_Aminoacyl_Trfase_N"/>
</dbReference>
<dbReference type="EMBL" id="JAUIQD010000007">
    <property type="protein sequence ID" value="KAK3344100.1"/>
    <property type="molecule type" value="Genomic_DNA"/>
</dbReference>
<dbReference type="GO" id="GO:0004057">
    <property type="term" value="F:arginyl-tRNA--protein transferase activity"/>
    <property type="evidence" value="ECO:0007669"/>
    <property type="project" value="UniProtKB-EC"/>
</dbReference>
<evidence type="ECO:0000259" key="7">
    <source>
        <dbReference type="Pfam" id="PF04377"/>
    </source>
</evidence>
<feature type="domain" description="N-end rule aminoacyl transferase C-terminal" evidence="7">
    <location>
        <begin position="171"/>
        <end position="307"/>
    </location>
</feature>
<accession>A0AAJ0M9R2</accession>
<sequence length="487" mass="54956">MQTPDDAAAPYSHIFPIGYSNSSECGYCRSSGSGQSRKRYSYYAVATSLTPAFYQKLVNRCWRRSGTLLYRPNQRNSCCPHYTLRLDSTKFRPTKDQRQAVNRFNKHVVGEAYSKEAARLRPRSREEVRKRDNEFDLVARIHEAELQSLETPPPPAHEFTVTLEPDTFTEEKYEVFENYQRLVHKEPPEKISQNGFKRFLCGSPLTRGSIVGPDGTKRELGSFHQCYRLDGKLVAIGVLDLLPDCVSAVYFLYHESVHPHNPGKLGAIREITLALEAGYRWWYSGFYIHSCPKMKYKVDYSPQYVLDPETLEWDLLDKEALAIFDKKPYVSLSRETRLNVACGVSKEDGKVVDGATQAGEPTANQPGGGAAGRAERGVGGRAERGVGGRDGGKDKAERVEEEEDLLFNSDMPGIPSLEQMEHVVMDNLLLRSDYSDSLFLASDLVVWDTESIAEYGNLKSRIAELVAAVGPDLMSEFCVDFRKRDRM</sequence>
<evidence type="ECO:0000313" key="8">
    <source>
        <dbReference type="EMBL" id="KAK3344100.1"/>
    </source>
</evidence>
<dbReference type="EC" id="2.3.2.8" evidence="2"/>
<gene>
    <name evidence="8" type="ORF">B0T25DRAFT_509233</name>
</gene>
<feature type="domain" description="N-end aminoacyl transferase N-terminal" evidence="6">
    <location>
        <begin position="23"/>
        <end position="99"/>
    </location>
</feature>
<comment type="similarity">
    <text evidence="1">Belongs to the R-transferase family.</text>
</comment>
<dbReference type="InterPro" id="IPR016181">
    <property type="entry name" value="Acyl_CoA_acyltransferase"/>
</dbReference>
<evidence type="ECO:0000256" key="4">
    <source>
        <dbReference type="ARBA" id="ARBA00023315"/>
    </source>
</evidence>
<dbReference type="GO" id="GO:0005737">
    <property type="term" value="C:cytoplasm"/>
    <property type="evidence" value="ECO:0007669"/>
    <property type="project" value="TreeGrafter"/>
</dbReference>
<dbReference type="InterPro" id="IPR030700">
    <property type="entry name" value="N-end_Aminoacyl_Trfase"/>
</dbReference>
<keyword evidence="4" id="KW-0012">Acyltransferase</keyword>
<dbReference type="Pfam" id="PF04377">
    <property type="entry name" value="ATE_C"/>
    <property type="match status" value="1"/>
</dbReference>
<reference evidence="8" key="1">
    <citation type="journal article" date="2023" name="Mol. Phylogenet. Evol.">
        <title>Genome-scale phylogeny and comparative genomics of the fungal order Sordariales.</title>
        <authorList>
            <person name="Hensen N."/>
            <person name="Bonometti L."/>
            <person name="Westerberg I."/>
            <person name="Brannstrom I.O."/>
            <person name="Guillou S."/>
            <person name="Cros-Aarteil S."/>
            <person name="Calhoun S."/>
            <person name="Haridas S."/>
            <person name="Kuo A."/>
            <person name="Mondo S."/>
            <person name="Pangilinan J."/>
            <person name="Riley R."/>
            <person name="LaButti K."/>
            <person name="Andreopoulos B."/>
            <person name="Lipzen A."/>
            <person name="Chen C."/>
            <person name="Yan M."/>
            <person name="Daum C."/>
            <person name="Ng V."/>
            <person name="Clum A."/>
            <person name="Steindorff A."/>
            <person name="Ohm R.A."/>
            <person name="Martin F."/>
            <person name="Silar P."/>
            <person name="Natvig D.O."/>
            <person name="Lalanne C."/>
            <person name="Gautier V."/>
            <person name="Ament-Velasquez S.L."/>
            <person name="Kruys A."/>
            <person name="Hutchinson M.I."/>
            <person name="Powell A.J."/>
            <person name="Barry K."/>
            <person name="Miller A.N."/>
            <person name="Grigoriev I.V."/>
            <person name="Debuchy R."/>
            <person name="Gladieux P."/>
            <person name="Hiltunen Thoren M."/>
            <person name="Johannesson H."/>
        </authorList>
    </citation>
    <scope>NUCLEOTIDE SEQUENCE</scope>
    <source>
        <strain evidence="8">CBS 955.72</strain>
    </source>
</reference>
<evidence type="ECO:0000313" key="9">
    <source>
        <dbReference type="Proteomes" id="UP001275084"/>
    </source>
</evidence>
<dbReference type="Proteomes" id="UP001275084">
    <property type="component" value="Unassembled WGS sequence"/>
</dbReference>
<reference evidence="8" key="2">
    <citation type="submission" date="2023-06" db="EMBL/GenBank/DDBJ databases">
        <authorList>
            <consortium name="Lawrence Berkeley National Laboratory"/>
            <person name="Haridas S."/>
            <person name="Hensen N."/>
            <person name="Bonometti L."/>
            <person name="Westerberg I."/>
            <person name="Brannstrom I.O."/>
            <person name="Guillou S."/>
            <person name="Cros-Aarteil S."/>
            <person name="Calhoun S."/>
            <person name="Kuo A."/>
            <person name="Mondo S."/>
            <person name="Pangilinan J."/>
            <person name="Riley R."/>
            <person name="Labutti K."/>
            <person name="Andreopoulos B."/>
            <person name="Lipzen A."/>
            <person name="Chen C."/>
            <person name="Yanf M."/>
            <person name="Daum C."/>
            <person name="Ng V."/>
            <person name="Clum A."/>
            <person name="Steindorff A."/>
            <person name="Ohm R."/>
            <person name="Martin F."/>
            <person name="Silar P."/>
            <person name="Natvig D."/>
            <person name="Lalanne C."/>
            <person name="Gautier V."/>
            <person name="Ament-Velasquez S.L."/>
            <person name="Kruys A."/>
            <person name="Hutchinson M.I."/>
            <person name="Powell A.J."/>
            <person name="Barry K."/>
            <person name="Miller A.N."/>
            <person name="Grigoriev I.V."/>
            <person name="Debuchy R."/>
            <person name="Gladieux P."/>
            <person name="Thoren M.H."/>
            <person name="Johannesson H."/>
        </authorList>
    </citation>
    <scope>NUCLEOTIDE SEQUENCE</scope>
    <source>
        <strain evidence="8">CBS 955.72</strain>
    </source>
</reference>
<dbReference type="InterPro" id="IPR007472">
    <property type="entry name" value="N-end_Aminoacyl_Trfase_C"/>
</dbReference>
<comment type="caution">
    <text evidence="8">The sequence shown here is derived from an EMBL/GenBank/DDBJ whole genome shotgun (WGS) entry which is preliminary data.</text>
</comment>
<name>A0AAJ0M9R2_9PEZI</name>
<evidence type="ECO:0000259" key="6">
    <source>
        <dbReference type="Pfam" id="PF04376"/>
    </source>
</evidence>
<dbReference type="AlphaFoldDB" id="A0AAJ0M9R2"/>
<evidence type="ECO:0000256" key="1">
    <source>
        <dbReference type="ARBA" id="ARBA00009991"/>
    </source>
</evidence>
<dbReference type="PANTHER" id="PTHR21367">
    <property type="entry name" value="ARGININE-TRNA-PROTEIN TRANSFERASE 1"/>
    <property type="match status" value="1"/>
</dbReference>
<evidence type="ECO:0000256" key="5">
    <source>
        <dbReference type="SAM" id="MobiDB-lite"/>
    </source>
</evidence>
<dbReference type="PANTHER" id="PTHR21367:SF1">
    <property type="entry name" value="ARGINYL-TRNA--PROTEIN TRANSFERASE 1"/>
    <property type="match status" value="1"/>
</dbReference>
<keyword evidence="9" id="KW-1185">Reference proteome</keyword>
<organism evidence="8 9">
    <name type="scientific">Lasiosphaeria hispida</name>
    <dbReference type="NCBI Taxonomy" id="260671"/>
    <lineage>
        <taxon>Eukaryota</taxon>
        <taxon>Fungi</taxon>
        <taxon>Dikarya</taxon>
        <taxon>Ascomycota</taxon>
        <taxon>Pezizomycotina</taxon>
        <taxon>Sordariomycetes</taxon>
        <taxon>Sordariomycetidae</taxon>
        <taxon>Sordariales</taxon>
        <taxon>Lasiosphaeriaceae</taxon>
        <taxon>Lasiosphaeria</taxon>
    </lineage>
</organism>
<keyword evidence="3 8" id="KW-0808">Transferase</keyword>
<dbReference type="SUPFAM" id="SSF55729">
    <property type="entry name" value="Acyl-CoA N-acyltransferases (Nat)"/>
    <property type="match status" value="1"/>
</dbReference>
<protein>
    <recommendedName>
        <fullName evidence="2">arginyltransferase</fullName>
        <ecNumber evidence="2">2.3.2.8</ecNumber>
    </recommendedName>
</protein>
<feature type="compositionally biased region" description="Basic and acidic residues" evidence="5">
    <location>
        <begin position="373"/>
        <end position="398"/>
    </location>
</feature>
<evidence type="ECO:0000256" key="3">
    <source>
        <dbReference type="ARBA" id="ARBA00022679"/>
    </source>
</evidence>
<evidence type="ECO:0000256" key="2">
    <source>
        <dbReference type="ARBA" id="ARBA00012025"/>
    </source>
</evidence>